<dbReference type="RefSeq" id="WP_207790558.1">
    <property type="nucleotide sequence ID" value="NZ_WEFI01000002.1"/>
</dbReference>
<proteinExistence type="inferred from homology"/>
<dbReference type="InterPro" id="IPR037066">
    <property type="entry name" value="Plug_dom_sf"/>
</dbReference>
<reference evidence="14 15" key="1">
    <citation type="submission" date="2019-09" db="EMBL/GenBank/DDBJ databases">
        <title>Polymorphobacter sp. isolated from a lake in China.</title>
        <authorList>
            <person name="Liu Z."/>
        </authorList>
    </citation>
    <scope>NUCLEOTIDE SEQUENCE [LARGE SCALE GENOMIC DNA]</scope>
    <source>
        <strain evidence="14 15">D40P</strain>
    </source>
</reference>
<evidence type="ECO:0000256" key="4">
    <source>
        <dbReference type="ARBA" id="ARBA00022692"/>
    </source>
</evidence>
<sequence>MTQRLRIAASLAAMVLAIAPASARADDDDELVITAAEMEDRVRPPRLTADEAFLIERQPRNVAEMLRFLPGVSAKTNSRGETIARVRGAEERQTQVFLDGAPLAVPWDGRIDLGVLPAGLVRSVEVAKGAVPIEYGTNAVAGAIDLRTGDDATGVHGMAQVGSDGFATGSVVGGAAVGSFHMMFAASGVTRDAEPVADRAALPFSQAADGGRTNTDLDSVSLFGALGYAGPVVAARASLLRVTTRRGIAPESDRDPAVAAPRYWRYPDIDLTQLTLNASADIGEATTLRAVGWRQWFSQSIDAYSNASYTVRRTRQDDEDDTLGARLVLATAIAPFDLRLTSSAQTSRHAQVDTNLQTGVAGPRLVYRQNLFTVGAEVDAPLGPVKATAGVAYDRATTPLTGDKPAQPATDAVAFSLAVQGDVARDTTLTLSGGRRTRFPSARELFGEALGRFLINPDLRPETAWLADIELAWQGATANLVVNPFYQRGAGTIGQRVVRVNGVSLRKRYNQSGTRTYGVDAQANVALMAGLDAEIFGTVMSARADPGDAAFRRLLQRPAYEVGGALRYRPFDALLLRGEYRRVGPAVDLDAAGNRAELAAGDEVNLRAQWRVARIGSSAVSVTMAVDNLGNDVITPQLGLPSPGRMVRFGVRID</sequence>
<comment type="caution">
    <text evidence="14">The sequence shown here is derived from an EMBL/GenBank/DDBJ whole genome shotgun (WGS) entry which is preliminary data.</text>
</comment>
<dbReference type="Gene3D" id="2.40.170.20">
    <property type="entry name" value="TonB-dependent receptor, beta-barrel domain"/>
    <property type="match status" value="1"/>
</dbReference>
<keyword evidence="6 10" id="KW-0798">TonB box</keyword>
<name>A0A7C9KHW5_9SPHN</name>
<gene>
    <name evidence="14" type="ORF">F3168_08080</name>
</gene>
<keyword evidence="2" id="KW-0813">Transport</keyword>
<feature type="domain" description="TonB-dependent receptor plug" evidence="13">
    <location>
        <begin position="54"/>
        <end position="143"/>
    </location>
</feature>
<evidence type="ECO:0000256" key="5">
    <source>
        <dbReference type="ARBA" id="ARBA00022729"/>
    </source>
</evidence>
<keyword evidence="15" id="KW-1185">Reference proteome</keyword>
<evidence type="ECO:0000256" key="1">
    <source>
        <dbReference type="ARBA" id="ARBA00004571"/>
    </source>
</evidence>
<keyword evidence="5 11" id="KW-0732">Signal</keyword>
<evidence type="ECO:0000313" key="14">
    <source>
        <dbReference type="EMBL" id="MQT17220.1"/>
    </source>
</evidence>
<evidence type="ECO:0000256" key="10">
    <source>
        <dbReference type="RuleBase" id="RU003357"/>
    </source>
</evidence>
<feature type="chain" id="PRO_5028811519" evidence="11">
    <location>
        <begin position="26"/>
        <end position="654"/>
    </location>
</feature>
<dbReference type="InterPro" id="IPR000531">
    <property type="entry name" value="Beta-barrel_TonB"/>
</dbReference>
<dbReference type="PANTHER" id="PTHR30069">
    <property type="entry name" value="TONB-DEPENDENT OUTER MEMBRANE RECEPTOR"/>
    <property type="match status" value="1"/>
</dbReference>
<dbReference type="Gene3D" id="2.170.130.10">
    <property type="entry name" value="TonB-dependent receptor, plug domain"/>
    <property type="match status" value="1"/>
</dbReference>
<evidence type="ECO:0000259" key="13">
    <source>
        <dbReference type="Pfam" id="PF07715"/>
    </source>
</evidence>
<evidence type="ECO:0000256" key="7">
    <source>
        <dbReference type="ARBA" id="ARBA00023136"/>
    </source>
</evidence>
<feature type="signal peptide" evidence="11">
    <location>
        <begin position="1"/>
        <end position="25"/>
    </location>
</feature>
<dbReference type="GO" id="GO:0009279">
    <property type="term" value="C:cell outer membrane"/>
    <property type="evidence" value="ECO:0007669"/>
    <property type="project" value="UniProtKB-SubCell"/>
</dbReference>
<comment type="similarity">
    <text evidence="10">Belongs to the TonB-dependent receptor family.</text>
</comment>
<evidence type="ECO:0000256" key="6">
    <source>
        <dbReference type="ARBA" id="ARBA00023077"/>
    </source>
</evidence>
<evidence type="ECO:0000256" key="2">
    <source>
        <dbReference type="ARBA" id="ARBA00022448"/>
    </source>
</evidence>
<feature type="domain" description="TonB-dependent receptor-like beta-barrel" evidence="12">
    <location>
        <begin position="255"/>
        <end position="629"/>
    </location>
</feature>
<dbReference type="EMBL" id="WIOL01000002">
    <property type="protein sequence ID" value="MQT17220.1"/>
    <property type="molecule type" value="Genomic_DNA"/>
</dbReference>
<dbReference type="AlphaFoldDB" id="A0A7C9KHW5"/>
<keyword evidence="9" id="KW-0998">Cell outer membrane</keyword>
<dbReference type="InterPro" id="IPR036942">
    <property type="entry name" value="Beta-barrel_TonB_sf"/>
</dbReference>
<dbReference type="GO" id="GO:0044718">
    <property type="term" value="P:siderophore transmembrane transport"/>
    <property type="evidence" value="ECO:0007669"/>
    <property type="project" value="TreeGrafter"/>
</dbReference>
<evidence type="ECO:0000256" key="8">
    <source>
        <dbReference type="ARBA" id="ARBA00023170"/>
    </source>
</evidence>
<protein>
    <submittedName>
        <fullName evidence="14">TonB-dependent receptor</fullName>
    </submittedName>
</protein>
<dbReference type="Pfam" id="PF07715">
    <property type="entry name" value="Plug"/>
    <property type="match status" value="1"/>
</dbReference>
<dbReference type="Pfam" id="PF00593">
    <property type="entry name" value="TonB_dep_Rec_b-barrel"/>
    <property type="match status" value="1"/>
</dbReference>
<comment type="subcellular location">
    <subcellularLocation>
        <location evidence="1">Cell outer membrane</location>
        <topology evidence="1">Multi-pass membrane protein</topology>
    </subcellularLocation>
</comment>
<keyword evidence="8 14" id="KW-0675">Receptor</keyword>
<evidence type="ECO:0000256" key="9">
    <source>
        <dbReference type="ARBA" id="ARBA00023237"/>
    </source>
</evidence>
<keyword evidence="4" id="KW-0812">Transmembrane</keyword>
<evidence type="ECO:0000256" key="3">
    <source>
        <dbReference type="ARBA" id="ARBA00022452"/>
    </source>
</evidence>
<dbReference type="InterPro" id="IPR012910">
    <property type="entry name" value="Plug_dom"/>
</dbReference>
<dbReference type="PANTHER" id="PTHR30069:SF29">
    <property type="entry name" value="HEMOGLOBIN AND HEMOGLOBIN-HAPTOGLOBIN-BINDING PROTEIN 1-RELATED"/>
    <property type="match status" value="1"/>
</dbReference>
<dbReference type="GO" id="GO:0015344">
    <property type="term" value="F:siderophore uptake transmembrane transporter activity"/>
    <property type="evidence" value="ECO:0007669"/>
    <property type="project" value="TreeGrafter"/>
</dbReference>
<evidence type="ECO:0000313" key="15">
    <source>
        <dbReference type="Proteomes" id="UP000481327"/>
    </source>
</evidence>
<dbReference type="Proteomes" id="UP000481327">
    <property type="component" value="Unassembled WGS sequence"/>
</dbReference>
<evidence type="ECO:0000259" key="12">
    <source>
        <dbReference type="Pfam" id="PF00593"/>
    </source>
</evidence>
<keyword evidence="7 10" id="KW-0472">Membrane</keyword>
<evidence type="ECO:0000256" key="11">
    <source>
        <dbReference type="SAM" id="SignalP"/>
    </source>
</evidence>
<accession>A0A7C9KHW5</accession>
<keyword evidence="3" id="KW-1134">Transmembrane beta strand</keyword>
<dbReference type="SUPFAM" id="SSF56935">
    <property type="entry name" value="Porins"/>
    <property type="match status" value="1"/>
</dbReference>
<organism evidence="14 15">
    <name type="scientific">Sandarakinorhabdus fusca</name>
    <dbReference type="NCBI Taxonomy" id="1439888"/>
    <lineage>
        <taxon>Bacteria</taxon>
        <taxon>Pseudomonadati</taxon>
        <taxon>Pseudomonadota</taxon>
        <taxon>Alphaproteobacteria</taxon>
        <taxon>Sphingomonadales</taxon>
        <taxon>Sphingosinicellaceae</taxon>
        <taxon>Sandarakinorhabdus</taxon>
    </lineage>
</organism>
<dbReference type="InterPro" id="IPR039426">
    <property type="entry name" value="TonB-dep_rcpt-like"/>
</dbReference>